<evidence type="ECO:0000313" key="2">
    <source>
        <dbReference type="Proteomes" id="UP000321039"/>
    </source>
</evidence>
<sequence length="106" mass="11900">MAEIAFDTLQCARRLKQAGVPEEQAEVQAELMGQAFGYYVGEIVTKDYFEATLNARFAQQDARIEALFSVQEKRFAAIESQLKLHNWILALLTAVILLPTVKSLLP</sequence>
<name>A0A5C9A961_9GAMM</name>
<accession>A0A5C9A961</accession>
<reference evidence="1 2" key="1">
    <citation type="submission" date="2019-08" db="EMBL/GenBank/DDBJ databases">
        <title>Parahaliea maris sp. nov., isolated from the surface seawater.</title>
        <authorList>
            <person name="Liu Y."/>
        </authorList>
    </citation>
    <scope>NUCLEOTIDE SEQUENCE [LARGE SCALE GENOMIC DNA]</scope>
    <source>
        <strain evidence="1 2">HSLHS9</strain>
    </source>
</reference>
<organism evidence="1 2">
    <name type="scientific">Parahaliea maris</name>
    <dbReference type="NCBI Taxonomy" id="2716870"/>
    <lineage>
        <taxon>Bacteria</taxon>
        <taxon>Pseudomonadati</taxon>
        <taxon>Pseudomonadota</taxon>
        <taxon>Gammaproteobacteria</taxon>
        <taxon>Cellvibrionales</taxon>
        <taxon>Halieaceae</taxon>
        <taxon>Parahaliea</taxon>
    </lineage>
</organism>
<evidence type="ECO:0008006" key="3">
    <source>
        <dbReference type="Google" id="ProtNLM"/>
    </source>
</evidence>
<dbReference type="RefSeq" id="WP_148066963.1">
    <property type="nucleotide sequence ID" value="NZ_VRZA01000001.1"/>
</dbReference>
<dbReference type="EMBL" id="VRZA01000001">
    <property type="protein sequence ID" value="TXS96699.1"/>
    <property type="molecule type" value="Genomic_DNA"/>
</dbReference>
<proteinExistence type="predicted"/>
<evidence type="ECO:0000313" key="1">
    <source>
        <dbReference type="EMBL" id="TXS96699.1"/>
    </source>
</evidence>
<gene>
    <name evidence="1" type="ORF">FV139_04320</name>
</gene>
<keyword evidence="2" id="KW-1185">Reference proteome</keyword>
<dbReference type="Proteomes" id="UP000321039">
    <property type="component" value="Unassembled WGS sequence"/>
</dbReference>
<comment type="caution">
    <text evidence="1">The sequence shown here is derived from an EMBL/GenBank/DDBJ whole genome shotgun (WGS) entry which is preliminary data.</text>
</comment>
<dbReference type="AlphaFoldDB" id="A0A5C9A961"/>
<protein>
    <recommendedName>
        <fullName evidence="3">DUF1640 domain-containing protein</fullName>
    </recommendedName>
</protein>